<evidence type="ECO:0000313" key="3">
    <source>
        <dbReference type="Proteomes" id="UP001172457"/>
    </source>
</evidence>
<dbReference type="EMBL" id="JARYMX010000001">
    <property type="protein sequence ID" value="KAJ9566651.1"/>
    <property type="molecule type" value="Genomic_DNA"/>
</dbReference>
<accession>A0AA38U3T2</accession>
<evidence type="ECO:0000256" key="1">
    <source>
        <dbReference type="SAM" id="MobiDB-lite"/>
    </source>
</evidence>
<name>A0AA38U3T2_9ASTR</name>
<reference evidence="2" key="1">
    <citation type="submission" date="2023-03" db="EMBL/GenBank/DDBJ databases">
        <title>Chromosome-scale reference genome and RAD-based genetic map of yellow starthistle (Centaurea solstitialis) reveal putative structural variation and QTLs associated with invader traits.</title>
        <authorList>
            <person name="Reatini B."/>
            <person name="Cang F.A."/>
            <person name="Jiang Q."/>
            <person name="Mckibben M.T.W."/>
            <person name="Barker M.S."/>
            <person name="Rieseberg L.H."/>
            <person name="Dlugosch K.M."/>
        </authorList>
    </citation>
    <scope>NUCLEOTIDE SEQUENCE</scope>
    <source>
        <strain evidence="2">CAN-66</strain>
        <tissue evidence="2">Leaf</tissue>
    </source>
</reference>
<proteinExistence type="predicted"/>
<sequence length="280" mass="31460">MLLLEEQRLTHPCMVQASDVDHSSSSTALFTDNSSLGTNQNRNQPHNSKCDNRTPDRRLPSLEYRLSHPILGHTTPSLMGCHHRRPALLLVLKSPLITPASRVASKIVASSHKKAFSTLHHRHNKLLWLAHHRLCPFHGVGFLKLVLIKPLVRKQLSTLLLSTIQRMIRGTWILEQHHTLPLTQLGCEIKSFQCGHRGLLHLPFHLTNLFLMIILLFHAYSPLLPPSSSIRTSAYLRHSVSQQCPSSPYPHVVVPQPHTTAINPYVTTQANAPPSTPSHQ</sequence>
<dbReference type="Proteomes" id="UP001172457">
    <property type="component" value="Chromosome 1"/>
</dbReference>
<dbReference type="AlphaFoldDB" id="A0AA38U3T2"/>
<keyword evidence="3" id="KW-1185">Reference proteome</keyword>
<feature type="compositionally biased region" description="Basic and acidic residues" evidence="1">
    <location>
        <begin position="48"/>
        <end position="57"/>
    </location>
</feature>
<feature type="region of interest" description="Disordered" evidence="1">
    <location>
        <begin position="25"/>
        <end position="57"/>
    </location>
</feature>
<comment type="caution">
    <text evidence="2">The sequence shown here is derived from an EMBL/GenBank/DDBJ whole genome shotgun (WGS) entry which is preliminary data.</text>
</comment>
<organism evidence="2 3">
    <name type="scientific">Centaurea solstitialis</name>
    <name type="common">yellow star-thistle</name>
    <dbReference type="NCBI Taxonomy" id="347529"/>
    <lineage>
        <taxon>Eukaryota</taxon>
        <taxon>Viridiplantae</taxon>
        <taxon>Streptophyta</taxon>
        <taxon>Embryophyta</taxon>
        <taxon>Tracheophyta</taxon>
        <taxon>Spermatophyta</taxon>
        <taxon>Magnoliopsida</taxon>
        <taxon>eudicotyledons</taxon>
        <taxon>Gunneridae</taxon>
        <taxon>Pentapetalae</taxon>
        <taxon>asterids</taxon>
        <taxon>campanulids</taxon>
        <taxon>Asterales</taxon>
        <taxon>Asteraceae</taxon>
        <taxon>Carduoideae</taxon>
        <taxon>Cardueae</taxon>
        <taxon>Centaureinae</taxon>
        <taxon>Centaurea</taxon>
    </lineage>
</organism>
<gene>
    <name evidence="2" type="ORF">OSB04_002617</name>
</gene>
<protein>
    <submittedName>
        <fullName evidence="2">Uncharacterized protein</fullName>
    </submittedName>
</protein>
<evidence type="ECO:0000313" key="2">
    <source>
        <dbReference type="EMBL" id="KAJ9566651.1"/>
    </source>
</evidence>
<feature type="compositionally biased region" description="Polar residues" evidence="1">
    <location>
        <begin position="25"/>
        <end position="47"/>
    </location>
</feature>